<dbReference type="AlphaFoldDB" id="A0A7I7XQ03"/>
<evidence type="ECO:0000256" key="1">
    <source>
        <dbReference type="ARBA" id="ARBA00004771"/>
    </source>
</evidence>
<dbReference type="Gene3D" id="3.30.559.10">
    <property type="entry name" value="Chloramphenicol acetyltransferase-like domain"/>
    <property type="match status" value="1"/>
</dbReference>
<evidence type="ECO:0000256" key="11">
    <source>
        <dbReference type="RuleBase" id="RU361241"/>
    </source>
</evidence>
<dbReference type="Pfam" id="PF03007">
    <property type="entry name" value="WS_DGAT_cat"/>
    <property type="match status" value="1"/>
</dbReference>
<dbReference type="InterPro" id="IPR023213">
    <property type="entry name" value="CAT-like_dom_sf"/>
</dbReference>
<feature type="domain" description="O-acyltransferase WSD1-like N-terminal" evidence="12">
    <location>
        <begin position="4"/>
        <end position="265"/>
    </location>
</feature>
<dbReference type="Proteomes" id="UP000466517">
    <property type="component" value="Plasmid pJCM13574"/>
</dbReference>
<reference evidence="14 15" key="1">
    <citation type="journal article" date="2019" name="Emerg. Microbes Infect.">
        <title>Comprehensive subspecies identification of 175 nontuberculous mycobacteria species based on 7547 genomic profiles.</title>
        <authorList>
            <person name="Matsumoto Y."/>
            <person name="Kinjo T."/>
            <person name="Motooka D."/>
            <person name="Nabeya D."/>
            <person name="Jung N."/>
            <person name="Uechi K."/>
            <person name="Horii T."/>
            <person name="Iida T."/>
            <person name="Fujita J."/>
            <person name="Nakamura S."/>
        </authorList>
    </citation>
    <scope>NUCLEOTIDE SEQUENCE [LARGE SCALE GENOMIC DNA]</scope>
    <source>
        <strain evidence="14 15">JCM 13574</strain>
        <plasmid evidence="15">pjcm13574 dna</plasmid>
    </source>
</reference>
<comment type="similarity">
    <text evidence="3 11">Belongs to the long-chain O-acyltransferase family.</text>
</comment>
<keyword evidence="7 11" id="KW-0319">Glycerol metabolism</keyword>
<keyword evidence="6 11" id="KW-0808">Transferase</keyword>
<dbReference type="GO" id="GO:0005886">
    <property type="term" value="C:plasma membrane"/>
    <property type="evidence" value="ECO:0007669"/>
    <property type="project" value="TreeGrafter"/>
</dbReference>
<protein>
    <recommendedName>
        <fullName evidence="4 11">Diacylglycerol O-acyltransferase</fullName>
        <ecNumber evidence="4 11">2.3.1.20</ecNumber>
    </recommendedName>
</protein>
<sequence>MKRLNGMDAMLLYGETPNLHMHTLKVLVVHPDDPSAFTFDTFRQTVADRLHLLDPLRFKLQGIPWRLHHPIRLADCEVDLDYHLRVVRVPSPGGRRELNQVIGDVASTPLDRSRPLWEFYFAEGVADNRYALIGKVHHALADGVASATLMARFMGLMDDTTPTVTAGHRVTPSTSALLRSAGRDHIEQVAGLPKLLRDATTGLSQLHQRVRERGDRPHMAKMFKPPPTFLNHVVSPVRTFASATLSLADAKETSAQLGVTFNDMVLATVAGALRDLLLRYDGRADRPLLSNVPISTDRSPDRLSGNELSGLPVSLPVHINDPRERVRLIGLATTTAKEDHHVVGPDLYSRMMGYLPTALAPAAFRRQAKRATSNKVMNVPVSNVPGPRQRGNIGGSPVSEFYSTGVLSAGVGVNITVWSYVDQLNIAVLADDRTFDDVHEATDAIVHAFAELRRAAGLSDDLRKVETAMAAVSSAQ</sequence>
<dbReference type="EC" id="2.3.1.20" evidence="4 11"/>
<evidence type="ECO:0000256" key="4">
    <source>
        <dbReference type="ARBA" id="ARBA00013244"/>
    </source>
</evidence>
<evidence type="ECO:0000256" key="9">
    <source>
        <dbReference type="ARBA" id="ARBA00023315"/>
    </source>
</evidence>
<evidence type="ECO:0000259" key="13">
    <source>
        <dbReference type="Pfam" id="PF06974"/>
    </source>
</evidence>
<dbReference type="GO" id="GO:0071731">
    <property type="term" value="P:response to nitric oxide"/>
    <property type="evidence" value="ECO:0007669"/>
    <property type="project" value="TreeGrafter"/>
</dbReference>
<dbReference type="SUPFAM" id="SSF52777">
    <property type="entry name" value="CoA-dependent acyltransferases"/>
    <property type="match status" value="1"/>
</dbReference>
<dbReference type="InterPro" id="IPR014292">
    <property type="entry name" value="Acyl_transf_WS/DGAT"/>
</dbReference>
<dbReference type="RefSeq" id="WP_163744972.1">
    <property type="nucleotide sequence ID" value="NZ_AP022611.1"/>
</dbReference>
<dbReference type="KEGG" id="mmag:MMAD_55850"/>
<dbReference type="InterPro" id="IPR009721">
    <property type="entry name" value="O-acyltransferase_WSD1_C"/>
</dbReference>
<evidence type="ECO:0000313" key="15">
    <source>
        <dbReference type="Proteomes" id="UP000466517"/>
    </source>
</evidence>
<keyword evidence="5 11" id="KW-0444">Lipid biosynthesis</keyword>
<evidence type="ECO:0000256" key="10">
    <source>
        <dbReference type="ARBA" id="ARBA00048109"/>
    </source>
</evidence>
<evidence type="ECO:0000313" key="14">
    <source>
        <dbReference type="EMBL" id="BBZ31290.1"/>
    </source>
</evidence>
<organism evidence="14 15">
    <name type="scientific">Mycolicibacterium madagascariense</name>
    <dbReference type="NCBI Taxonomy" id="212765"/>
    <lineage>
        <taxon>Bacteria</taxon>
        <taxon>Bacillati</taxon>
        <taxon>Actinomycetota</taxon>
        <taxon>Actinomycetes</taxon>
        <taxon>Mycobacteriales</taxon>
        <taxon>Mycobacteriaceae</taxon>
        <taxon>Mycolicibacterium</taxon>
    </lineage>
</organism>
<accession>A0A7I7XQ03</accession>
<dbReference type="InterPro" id="IPR004255">
    <property type="entry name" value="O-acyltransferase_WSD1_N"/>
</dbReference>
<keyword evidence="8 11" id="KW-0443">Lipid metabolism</keyword>
<evidence type="ECO:0000256" key="6">
    <source>
        <dbReference type="ARBA" id="ARBA00022679"/>
    </source>
</evidence>
<dbReference type="GO" id="GO:0019432">
    <property type="term" value="P:triglyceride biosynthetic process"/>
    <property type="evidence" value="ECO:0007669"/>
    <property type="project" value="UniProtKB-UniPathway"/>
</dbReference>
<evidence type="ECO:0000259" key="12">
    <source>
        <dbReference type="Pfam" id="PF03007"/>
    </source>
</evidence>
<keyword evidence="9 11" id="KW-0012">Acyltransferase</keyword>
<comment type="pathway">
    <text evidence="1 11">Glycerolipid metabolism; triacylglycerol biosynthesis.</text>
</comment>
<comment type="pathway">
    <text evidence="2">Lipid metabolism.</text>
</comment>
<keyword evidence="14" id="KW-0614">Plasmid</keyword>
<comment type="catalytic activity">
    <reaction evidence="10 11">
        <text>an acyl-CoA + a 1,2-diacyl-sn-glycerol = a triacyl-sn-glycerol + CoA</text>
        <dbReference type="Rhea" id="RHEA:10868"/>
        <dbReference type="ChEBI" id="CHEBI:17815"/>
        <dbReference type="ChEBI" id="CHEBI:57287"/>
        <dbReference type="ChEBI" id="CHEBI:58342"/>
        <dbReference type="ChEBI" id="CHEBI:64615"/>
        <dbReference type="EC" id="2.3.1.20"/>
    </reaction>
</comment>
<evidence type="ECO:0000256" key="8">
    <source>
        <dbReference type="ARBA" id="ARBA00023098"/>
    </source>
</evidence>
<dbReference type="GO" id="GO:0051701">
    <property type="term" value="P:biological process involved in interaction with host"/>
    <property type="evidence" value="ECO:0007669"/>
    <property type="project" value="TreeGrafter"/>
</dbReference>
<dbReference type="GO" id="GO:0001666">
    <property type="term" value="P:response to hypoxia"/>
    <property type="evidence" value="ECO:0007669"/>
    <property type="project" value="TreeGrafter"/>
</dbReference>
<name>A0A7I7XQ03_9MYCO</name>
<dbReference type="UniPathway" id="UPA00282"/>
<evidence type="ECO:0000256" key="2">
    <source>
        <dbReference type="ARBA" id="ARBA00005189"/>
    </source>
</evidence>
<proteinExistence type="inferred from homology"/>
<dbReference type="EMBL" id="AP022611">
    <property type="protein sequence ID" value="BBZ31290.1"/>
    <property type="molecule type" value="Genomic_DNA"/>
</dbReference>
<evidence type="ECO:0000256" key="3">
    <source>
        <dbReference type="ARBA" id="ARBA00009587"/>
    </source>
</evidence>
<geneLocation type="plasmid" evidence="15">
    <name>pjcm13574 dna</name>
</geneLocation>
<evidence type="ECO:0000256" key="5">
    <source>
        <dbReference type="ARBA" id="ARBA00022516"/>
    </source>
</evidence>
<dbReference type="PANTHER" id="PTHR31650:SF1">
    <property type="entry name" value="WAX ESTER SYNTHASE_DIACYLGLYCEROL ACYLTRANSFERASE 4-RELATED"/>
    <property type="match status" value="1"/>
</dbReference>
<feature type="domain" description="O-acyltransferase WSD1 C-terminal" evidence="13">
    <location>
        <begin position="305"/>
        <end position="452"/>
    </location>
</feature>
<dbReference type="NCBIfam" id="TIGR02946">
    <property type="entry name" value="acyl_WS_DGAT"/>
    <property type="match status" value="1"/>
</dbReference>
<dbReference type="GO" id="GO:0004144">
    <property type="term" value="F:diacylglycerol O-acyltransferase activity"/>
    <property type="evidence" value="ECO:0007669"/>
    <property type="project" value="UniProtKB-EC"/>
</dbReference>
<dbReference type="GO" id="GO:0006071">
    <property type="term" value="P:glycerol metabolic process"/>
    <property type="evidence" value="ECO:0007669"/>
    <property type="project" value="UniProtKB-KW"/>
</dbReference>
<keyword evidence="15" id="KW-1185">Reference proteome</keyword>
<dbReference type="InterPro" id="IPR045034">
    <property type="entry name" value="O-acyltransferase_WSD1-like"/>
</dbReference>
<dbReference type="Pfam" id="PF06974">
    <property type="entry name" value="WS_DGAT_C"/>
    <property type="match status" value="1"/>
</dbReference>
<dbReference type="PANTHER" id="PTHR31650">
    <property type="entry name" value="O-ACYLTRANSFERASE (WSD1-LIKE) FAMILY PROTEIN"/>
    <property type="match status" value="1"/>
</dbReference>
<evidence type="ECO:0000256" key="7">
    <source>
        <dbReference type="ARBA" id="ARBA00022798"/>
    </source>
</evidence>
<gene>
    <name evidence="14" type="ORF">MMAD_55850</name>
</gene>